<comment type="caution">
    <text evidence="7">The sequence shown here is derived from an EMBL/GenBank/DDBJ whole genome shotgun (WGS) entry which is preliminary data.</text>
</comment>
<evidence type="ECO:0000256" key="2">
    <source>
        <dbReference type="ARBA" id="ARBA00007092"/>
    </source>
</evidence>
<feature type="domain" description="Endonuclease/exonuclease/phosphatase" evidence="6">
    <location>
        <begin position="6"/>
        <end position="259"/>
    </location>
</feature>
<dbReference type="Proteomes" id="UP001596189">
    <property type="component" value="Unassembled WGS sequence"/>
</dbReference>
<sequence length="268" mass="29223">MLRVVSANVNGIRAAARRGGLDWLAAQQPDVLTLQEVRAGDDLLRELLAVGPFAGWHVSHDASLVAGHAGVAVLTRDEPLDVRHGVGRREFAGTGRWVEADVATQSGLLTAVSVYVHTGEAGTPRQDTKLRFLDAMGRRMSALRRVGGHVVVTGDLNVAHREADLKNWKGNRGKAGFLPAERALLDRWTSTRGGYVDVHRALAGEGPGPYTWWSWRGQAFDNDAGWRIDYHLASREMATKAVKATVGRASSYAERWSDHAAVTVDYDL</sequence>
<dbReference type="InterPro" id="IPR005135">
    <property type="entry name" value="Endo/exonuclease/phosphatase"/>
</dbReference>
<dbReference type="EMBL" id="JBHSRD010000004">
    <property type="protein sequence ID" value="MFC6008057.1"/>
    <property type="molecule type" value="Genomic_DNA"/>
</dbReference>
<proteinExistence type="inferred from homology"/>
<dbReference type="PANTHER" id="PTHR43250">
    <property type="entry name" value="EXODEOXYRIBONUCLEASE III"/>
    <property type="match status" value="1"/>
</dbReference>
<name>A0ABW1JFD7_9ACTN</name>
<keyword evidence="5" id="KW-0460">Magnesium</keyword>
<evidence type="ECO:0000313" key="7">
    <source>
        <dbReference type="EMBL" id="MFC6008057.1"/>
    </source>
</evidence>
<keyword evidence="8" id="KW-1185">Reference proteome</keyword>
<comment type="cofactor">
    <cofactor evidence="1">
        <name>Mg(2+)</name>
        <dbReference type="ChEBI" id="CHEBI:18420"/>
    </cofactor>
</comment>
<dbReference type="Pfam" id="PF03372">
    <property type="entry name" value="Exo_endo_phos"/>
    <property type="match status" value="1"/>
</dbReference>
<evidence type="ECO:0000259" key="6">
    <source>
        <dbReference type="Pfam" id="PF03372"/>
    </source>
</evidence>
<dbReference type="GO" id="GO:0008311">
    <property type="term" value="F:double-stranded DNA 3'-5' DNA exonuclease activity"/>
    <property type="evidence" value="ECO:0007669"/>
    <property type="project" value="UniProtKB-EC"/>
</dbReference>
<accession>A0ABW1JFD7</accession>
<dbReference type="Gene3D" id="3.60.10.10">
    <property type="entry name" value="Endonuclease/exonuclease/phosphatase"/>
    <property type="match status" value="1"/>
</dbReference>
<keyword evidence="3" id="KW-0479">Metal-binding</keyword>
<dbReference type="InterPro" id="IPR036691">
    <property type="entry name" value="Endo/exonu/phosph_ase_sf"/>
</dbReference>
<dbReference type="RefSeq" id="WP_345715254.1">
    <property type="nucleotide sequence ID" value="NZ_BAABFP010000002.1"/>
</dbReference>
<comment type="similarity">
    <text evidence="2">Belongs to the DNA repair enzymes AP/ExoA family.</text>
</comment>
<dbReference type="PROSITE" id="PS51435">
    <property type="entry name" value="AP_NUCLEASE_F1_4"/>
    <property type="match status" value="1"/>
</dbReference>
<evidence type="ECO:0000256" key="1">
    <source>
        <dbReference type="ARBA" id="ARBA00001946"/>
    </source>
</evidence>
<protein>
    <submittedName>
        <fullName evidence="7">Exodeoxyribonuclease III</fullName>
        <ecNumber evidence="7">3.1.11.2</ecNumber>
    </submittedName>
</protein>
<dbReference type="InterPro" id="IPR037493">
    <property type="entry name" value="ExoIII-like"/>
</dbReference>
<reference evidence="8" key="1">
    <citation type="journal article" date="2019" name="Int. J. Syst. Evol. Microbiol.">
        <title>The Global Catalogue of Microorganisms (GCM) 10K type strain sequencing project: providing services to taxonomists for standard genome sequencing and annotation.</title>
        <authorList>
            <consortium name="The Broad Institute Genomics Platform"/>
            <consortium name="The Broad Institute Genome Sequencing Center for Infectious Disease"/>
            <person name="Wu L."/>
            <person name="Ma J."/>
        </authorList>
    </citation>
    <scope>NUCLEOTIDE SEQUENCE [LARGE SCALE GENOMIC DNA]</scope>
    <source>
        <strain evidence="8">KACC 14249</strain>
    </source>
</reference>
<dbReference type="NCBIfam" id="TIGR00195">
    <property type="entry name" value="exoDNase_III"/>
    <property type="match status" value="1"/>
</dbReference>
<evidence type="ECO:0000313" key="8">
    <source>
        <dbReference type="Proteomes" id="UP001596189"/>
    </source>
</evidence>
<dbReference type="NCBIfam" id="TIGR00633">
    <property type="entry name" value="xth"/>
    <property type="match status" value="1"/>
</dbReference>
<keyword evidence="4 7" id="KW-0378">Hydrolase</keyword>
<evidence type="ECO:0000256" key="5">
    <source>
        <dbReference type="ARBA" id="ARBA00022842"/>
    </source>
</evidence>
<dbReference type="PANTHER" id="PTHR43250:SF2">
    <property type="entry name" value="EXODEOXYRIBONUCLEASE III"/>
    <property type="match status" value="1"/>
</dbReference>
<evidence type="ECO:0000256" key="4">
    <source>
        <dbReference type="ARBA" id="ARBA00022801"/>
    </source>
</evidence>
<dbReference type="InterPro" id="IPR004808">
    <property type="entry name" value="AP_endonuc_1"/>
</dbReference>
<organism evidence="7 8">
    <name type="scientific">Angustibacter luteus</name>
    <dbReference type="NCBI Taxonomy" id="658456"/>
    <lineage>
        <taxon>Bacteria</taxon>
        <taxon>Bacillati</taxon>
        <taxon>Actinomycetota</taxon>
        <taxon>Actinomycetes</taxon>
        <taxon>Kineosporiales</taxon>
        <taxon>Kineosporiaceae</taxon>
    </lineage>
</organism>
<evidence type="ECO:0000256" key="3">
    <source>
        <dbReference type="ARBA" id="ARBA00022723"/>
    </source>
</evidence>
<gene>
    <name evidence="7" type="ORF">ACFQDO_13050</name>
</gene>
<dbReference type="SUPFAM" id="SSF56219">
    <property type="entry name" value="DNase I-like"/>
    <property type="match status" value="1"/>
</dbReference>
<dbReference type="EC" id="3.1.11.2" evidence="7"/>